<accession>A0A4W3IHV8</accession>
<organism evidence="8 9">
    <name type="scientific">Callorhinchus milii</name>
    <name type="common">Ghost shark</name>
    <dbReference type="NCBI Taxonomy" id="7868"/>
    <lineage>
        <taxon>Eukaryota</taxon>
        <taxon>Metazoa</taxon>
        <taxon>Chordata</taxon>
        <taxon>Craniata</taxon>
        <taxon>Vertebrata</taxon>
        <taxon>Chondrichthyes</taxon>
        <taxon>Holocephali</taxon>
        <taxon>Chimaeriformes</taxon>
        <taxon>Callorhinchidae</taxon>
        <taxon>Callorhinchus</taxon>
    </lineage>
</organism>
<evidence type="ECO:0000256" key="4">
    <source>
        <dbReference type="ARBA" id="ARBA00022840"/>
    </source>
</evidence>
<evidence type="ECO:0000313" key="8">
    <source>
        <dbReference type="Ensembl" id="ENSCMIP00000028537.1"/>
    </source>
</evidence>
<sequence>MSQTRGPHHSSGVSFGPGEGGVDVPVMTESLENGASSTEDEDLEEHPCIQWTGSSHKIPIFIFHAEGIVTKDTALLHVGNRYHLSFKIVRTESRLVRNILSAHGFQEVNPNSNDFNLMWTGTHLKPQHLRTLLDFQKVNHFPRSYELTRKDRLYKNIQRMQQLHGFKNFSIVPQTFVLPTEFQELYSKRPWIVKPVASSRGRGVYLVSNPVQIITDESILVSRYIRSPLLIDGFKFDMRLYVLVTSYEPLVVYLYEEGLTRFATVKYDHGMKNIRNQFMHLTNYSINKKSLDYVSCDDPEVEDYGNKWSMSAMLRYLKQEGRDTMALMAQIEDLVIKTIIAAELPIATACKMFVPHRRNCFGKLWDLASSRMLSETLPRLKGAI</sequence>
<feature type="region of interest" description="Disordered" evidence="7">
    <location>
        <begin position="1"/>
        <end position="25"/>
    </location>
</feature>
<dbReference type="GO" id="GO:0015631">
    <property type="term" value="F:tubulin binding"/>
    <property type="evidence" value="ECO:0007669"/>
    <property type="project" value="TreeGrafter"/>
</dbReference>
<dbReference type="GO" id="GO:0070740">
    <property type="term" value="F:tubulin-glutamic acid ligase activity"/>
    <property type="evidence" value="ECO:0007669"/>
    <property type="project" value="TreeGrafter"/>
</dbReference>
<protein>
    <recommendedName>
        <fullName evidence="5">Tubulin--tyrosine ligase-like protein 5</fullName>
    </recommendedName>
</protein>
<dbReference type="GO" id="GO:0000226">
    <property type="term" value="P:microtubule cytoskeleton organization"/>
    <property type="evidence" value="ECO:0007669"/>
    <property type="project" value="TreeGrafter"/>
</dbReference>
<dbReference type="InterPro" id="IPR004344">
    <property type="entry name" value="TTL/TTLL_fam"/>
</dbReference>
<dbReference type="Proteomes" id="UP000314986">
    <property type="component" value="Unassembled WGS sequence"/>
</dbReference>
<evidence type="ECO:0000256" key="2">
    <source>
        <dbReference type="ARBA" id="ARBA00022598"/>
    </source>
</evidence>
<dbReference type="OMA" id="CKDENIC"/>
<comment type="catalytic activity">
    <reaction evidence="6">
        <text>L-glutamyl-[protein] + L-glutamate + ATP = gamma-L-glutamyl-L-glutamyl-[protein] + ADP + phosphate + H(+)</text>
        <dbReference type="Rhea" id="RHEA:60144"/>
        <dbReference type="Rhea" id="RHEA-COMP:10208"/>
        <dbReference type="Rhea" id="RHEA-COMP:15517"/>
        <dbReference type="ChEBI" id="CHEBI:15378"/>
        <dbReference type="ChEBI" id="CHEBI:29973"/>
        <dbReference type="ChEBI" id="CHEBI:29985"/>
        <dbReference type="ChEBI" id="CHEBI:30616"/>
        <dbReference type="ChEBI" id="CHEBI:43474"/>
        <dbReference type="ChEBI" id="CHEBI:143622"/>
        <dbReference type="ChEBI" id="CHEBI:456216"/>
    </reaction>
    <physiologicalReaction direction="left-to-right" evidence="6">
        <dbReference type="Rhea" id="RHEA:60145"/>
    </physiologicalReaction>
</comment>
<evidence type="ECO:0000256" key="7">
    <source>
        <dbReference type="SAM" id="MobiDB-lite"/>
    </source>
</evidence>
<keyword evidence="2" id="KW-0436">Ligase</keyword>
<dbReference type="PANTHER" id="PTHR12241:SF145">
    <property type="entry name" value="TUBULIN POLYGLUTAMYLASE TTLL5"/>
    <property type="match status" value="1"/>
</dbReference>
<dbReference type="GO" id="GO:0036064">
    <property type="term" value="C:ciliary basal body"/>
    <property type="evidence" value="ECO:0007669"/>
    <property type="project" value="TreeGrafter"/>
</dbReference>
<evidence type="ECO:0000256" key="3">
    <source>
        <dbReference type="ARBA" id="ARBA00022741"/>
    </source>
</evidence>
<evidence type="ECO:0000256" key="6">
    <source>
        <dbReference type="ARBA" id="ARBA00049274"/>
    </source>
</evidence>
<reference evidence="8" key="5">
    <citation type="submission" date="2025-09" db="UniProtKB">
        <authorList>
            <consortium name="Ensembl"/>
        </authorList>
    </citation>
    <scope>IDENTIFICATION</scope>
</reference>
<reference evidence="8" key="4">
    <citation type="submission" date="2025-08" db="UniProtKB">
        <authorList>
            <consortium name="Ensembl"/>
        </authorList>
    </citation>
    <scope>IDENTIFICATION</scope>
</reference>
<dbReference type="GO" id="GO:0005524">
    <property type="term" value="F:ATP binding"/>
    <property type="evidence" value="ECO:0007669"/>
    <property type="project" value="UniProtKB-KW"/>
</dbReference>
<dbReference type="GeneTree" id="ENSGT00940000162910"/>
<reference evidence="9" key="1">
    <citation type="journal article" date="2006" name="Science">
        <title>Ancient noncoding elements conserved in the human genome.</title>
        <authorList>
            <person name="Venkatesh B."/>
            <person name="Kirkness E.F."/>
            <person name="Loh Y.H."/>
            <person name="Halpern A.L."/>
            <person name="Lee A.P."/>
            <person name="Johnson J."/>
            <person name="Dandona N."/>
            <person name="Viswanathan L.D."/>
            <person name="Tay A."/>
            <person name="Venter J.C."/>
            <person name="Strausberg R.L."/>
            <person name="Brenner S."/>
        </authorList>
    </citation>
    <scope>NUCLEOTIDE SEQUENCE [LARGE SCALE GENOMIC DNA]</scope>
</reference>
<evidence type="ECO:0000256" key="1">
    <source>
        <dbReference type="ARBA" id="ARBA00006820"/>
    </source>
</evidence>
<dbReference type="SUPFAM" id="SSF56059">
    <property type="entry name" value="Glutathione synthetase ATP-binding domain-like"/>
    <property type="match status" value="1"/>
</dbReference>
<dbReference type="PROSITE" id="PS51221">
    <property type="entry name" value="TTL"/>
    <property type="match status" value="1"/>
</dbReference>
<evidence type="ECO:0000256" key="5">
    <source>
        <dbReference type="ARBA" id="ARBA00041448"/>
    </source>
</evidence>
<dbReference type="PANTHER" id="PTHR12241">
    <property type="entry name" value="TUBULIN POLYGLUTAMYLASE"/>
    <property type="match status" value="1"/>
</dbReference>
<comment type="similarity">
    <text evidence="1">Belongs to the tubulin--tyrosine ligase family.</text>
</comment>
<dbReference type="Gene3D" id="3.30.470.20">
    <property type="entry name" value="ATP-grasp fold, B domain"/>
    <property type="match status" value="1"/>
</dbReference>
<keyword evidence="4" id="KW-0067">ATP-binding</keyword>
<evidence type="ECO:0000313" key="9">
    <source>
        <dbReference type="Proteomes" id="UP000314986"/>
    </source>
</evidence>
<dbReference type="Ensembl" id="ENSCMIT00000028989.1">
    <property type="protein sequence ID" value="ENSCMIP00000028537.1"/>
    <property type="gene ID" value="ENSCMIG00000012377.1"/>
</dbReference>
<keyword evidence="3" id="KW-0547">Nucleotide-binding</keyword>
<dbReference type="AlphaFoldDB" id="A0A4W3IHV8"/>
<dbReference type="InParanoid" id="A0A4W3IHV8"/>
<reference evidence="9" key="3">
    <citation type="journal article" date="2014" name="Nature">
        <title>Elephant shark genome provides unique insights into gnathostome evolution.</title>
        <authorList>
            <consortium name="International Elephant Shark Genome Sequencing Consortium"/>
            <person name="Venkatesh B."/>
            <person name="Lee A.P."/>
            <person name="Ravi V."/>
            <person name="Maurya A.K."/>
            <person name="Lian M.M."/>
            <person name="Swann J.B."/>
            <person name="Ohta Y."/>
            <person name="Flajnik M.F."/>
            <person name="Sutoh Y."/>
            <person name="Kasahara M."/>
            <person name="Hoon S."/>
            <person name="Gangu V."/>
            <person name="Roy S.W."/>
            <person name="Irimia M."/>
            <person name="Korzh V."/>
            <person name="Kondrychyn I."/>
            <person name="Lim Z.W."/>
            <person name="Tay B.H."/>
            <person name="Tohari S."/>
            <person name="Kong K.W."/>
            <person name="Ho S."/>
            <person name="Lorente-Galdos B."/>
            <person name="Quilez J."/>
            <person name="Marques-Bonet T."/>
            <person name="Raney B.J."/>
            <person name="Ingham P.W."/>
            <person name="Tay A."/>
            <person name="Hillier L.W."/>
            <person name="Minx P."/>
            <person name="Boehm T."/>
            <person name="Wilson R.K."/>
            <person name="Brenner S."/>
            <person name="Warren W.C."/>
        </authorList>
    </citation>
    <scope>NUCLEOTIDE SEQUENCE [LARGE SCALE GENOMIC DNA]</scope>
</reference>
<keyword evidence="9" id="KW-1185">Reference proteome</keyword>
<name>A0A4W3IHV8_CALMI</name>
<reference evidence="9" key="2">
    <citation type="journal article" date="2007" name="PLoS Biol.">
        <title>Survey sequencing and comparative analysis of the elephant shark (Callorhinchus milii) genome.</title>
        <authorList>
            <person name="Venkatesh B."/>
            <person name="Kirkness E.F."/>
            <person name="Loh Y.H."/>
            <person name="Halpern A.L."/>
            <person name="Lee A.P."/>
            <person name="Johnson J."/>
            <person name="Dandona N."/>
            <person name="Viswanathan L.D."/>
            <person name="Tay A."/>
            <person name="Venter J.C."/>
            <person name="Strausberg R.L."/>
            <person name="Brenner S."/>
        </authorList>
    </citation>
    <scope>NUCLEOTIDE SEQUENCE [LARGE SCALE GENOMIC DNA]</scope>
</reference>
<dbReference type="STRING" id="7868.ENSCMIP00000028537"/>
<proteinExistence type="inferred from homology"/>
<dbReference type="Pfam" id="PF03133">
    <property type="entry name" value="TTL"/>
    <property type="match status" value="1"/>
</dbReference>